<sequence length="184" mass="18807">MQIGQVGGALVAEAAGEFFAVERVQPMGVFGDKAAFVRLHIADDVPDDVWAVGKLVGFVVPFLDVVFAEVALPVLIQRADVIGGEGFADGNQLHAASRAAGLGFGLGDLVSDGLEVGDKVGHGGVCCGVVGDEVGQPENGLRVGCRGSGAIYIGYCGGFCARKQALLRCLSSQGVQPCCGMRLA</sequence>
<dbReference type="HOGENOM" id="CLU_1466356_0_0_4"/>
<accession>C4GL64</accession>
<reference evidence="1" key="1">
    <citation type="submission" date="2009-04" db="EMBL/GenBank/DDBJ databases">
        <authorList>
            <person name="Weinstock G."/>
            <person name="Sodergren E."/>
            <person name="Clifton S."/>
            <person name="Fulton L."/>
            <person name="Fulton B."/>
            <person name="Courtney L."/>
            <person name="Fronick C."/>
            <person name="Harrison M."/>
            <person name="Strong C."/>
            <person name="Farmer C."/>
            <person name="Delahaunty K."/>
            <person name="Markovic C."/>
            <person name="Hall O."/>
            <person name="Minx P."/>
            <person name="Tomlinson C."/>
            <person name="Mitreva M."/>
            <person name="Nelson J."/>
            <person name="Hou S."/>
            <person name="Wollam A."/>
            <person name="Pepin K.H."/>
            <person name="Johnson M."/>
            <person name="Bhonagiri V."/>
            <person name="Nash W.E."/>
            <person name="Warren W."/>
            <person name="Chinwalla A."/>
            <person name="Mardis E.R."/>
            <person name="Wilson R.K."/>
        </authorList>
    </citation>
    <scope>NUCLEOTIDE SEQUENCE [LARGE SCALE GENOMIC DNA]</scope>
    <source>
        <strain evidence="1">ATCC 51147</strain>
    </source>
</reference>
<name>C4GL64_9NEIS</name>
<dbReference type="AlphaFoldDB" id="C4GL64"/>
<evidence type="ECO:0000313" key="1">
    <source>
        <dbReference type="EMBL" id="EEP67473.1"/>
    </source>
</evidence>
<keyword evidence="2" id="KW-1185">Reference proteome</keyword>
<protein>
    <submittedName>
        <fullName evidence="1">Uncharacterized protein</fullName>
    </submittedName>
</protein>
<comment type="caution">
    <text evidence="1">The sequence shown here is derived from an EMBL/GenBank/DDBJ whole genome shotgun (WGS) entry which is preliminary data.</text>
</comment>
<proteinExistence type="predicted"/>
<dbReference type="EMBL" id="ACJW02000003">
    <property type="protein sequence ID" value="EEP67473.1"/>
    <property type="molecule type" value="Genomic_DNA"/>
</dbReference>
<organism evidence="1 2">
    <name type="scientific">Kingella oralis ATCC 51147</name>
    <dbReference type="NCBI Taxonomy" id="629741"/>
    <lineage>
        <taxon>Bacteria</taxon>
        <taxon>Pseudomonadati</taxon>
        <taxon>Pseudomonadota</taxon>
        <taxon>Betaproteobacteria</taxon>
        <taxon>Neisseriales</taxon>
        <taxon>Neisseriaceae</taxon>
        <taxon>Kingella</taxon>
    </lineage>
</organism>
<dbReference type="Proteomes" id="UP000003009">
    <property type="component" value="Unassembled WGS sequence"/>
</dbReference>
<gene>
    <name evidence="1" type="ORF">GCWU000324_01721</name>
</gene>
<evidence type="ECO:0000313" key="2">
    <source>
        <dbReference type="Proteomes" id="UP000003009"/>
    </source>
</evidence>
<dbReference type="STRING" id="629741.GCWU000324_01721"/>